<keyword evidence="2" id="KW-0547">Nucleotide-binding</keyword>
<evidence type="ECO:0000256" key="4">
    <source>
        <dbReference type="ARBA" id="ARBA00041448"/>
    </source>
</evidence>
<dbReference type="Pfam" id="PF03133">
    <property type="entry name" value="TTL"/>
    <property type="match status" value="1"/>
</dbReference>
<evidence type="ECO:0000256" key="3">
    <source>
        <dbReference type="ARBA" id="ARBA00022840"/>
    </source>
</evidence>
<evidence type="ECO:0000256" key="1">
    <source>
        <dbReference type="ARBA" id="ARBA00022598"/>
    </source>
</evidence>
<proteinExistence type="predicted"/>
<dbReference type="Proteomes" id="UP000001876">
    <property type="component" value="Unassembled WGS sequence"/>
</dbReference>
<dbReference type="InterPro" id="IPR004344">
    <property type="entry name" value="TTL/TTLL_fam"/>
</dbReference>
<reference evidence="6 7" key="1">
    <citation type="journal article" date="2009" name="Science">
        <title>Green evolution and dynamic adaptations revealed by genomes of the marine picoeukaryotes Micromonas.</title>
        <authorList>
            <person name="Worden A.Z."/>
            <person name="Lee J.H."/>
            <person name="Mock T."/>
            <person name="Rouze P."/>
            <person name="Simmons M.P."/>
            <person name="Aerts A.L."/>
            <person name="Allen A.E."/>
            <person name="Cuvelier M.L."/>
            <person name="Derelle E."/>
            <person name="Everett M.V."/>
            <person name="Foulon E."/>
            <person name="Grimwood J."/>
            <person name="Gundlach H."/>
            <person name="Henrissat B."/>
            <person name="Napoli C."/>
            <person name="McDonald S.M."/>
            <person name="Parker M.S."/>
            <person name="Rombauts S."/>
            <person name="Salamov A."/>
            <person name="Von Dassow P."/>
            <person name="Badger J.H."/>
            <person name="Coutinho P.M."/>
            <person name="Demir E."/>
            <person name="Dubchak I."/>
            <person name="Gentemann C."/>
            <person name="Eikrem W."/>
            <person name="Gready J.E."/>
            <person name="John U."/>
            <person name="Lanier W."/>
            <person name="Lindquist E.A."/>
            <person name="Lucas S."/>
            <person name="Mayer K.F."/>
            <person name="Moreau H."/>
            <person name="Not F."/>
            <person name="Otillar R."/>
            <person name="Panaud O."/>
            <person name="Pangilinan J."/>
            <person name="Paulsen I."/>
            <person name="Piegu B."/>
            <person name="Poliakov A."/>
            <person name="Robbens S."/>
            <person name="Schmutz J."/>
            <person name="Toulza E."/>
            <person name="Wyss T."/>
            <person name="Zelensky A."/>
            <person name="Zhou K."/>
            <person name="Armbrust E.V."/>
            <person name="Bhattacharya D."/>
            <person name="Goodenough U.W."/>
            <person name="Van de Peer Y."/>
            <person name="Grigoriev I.V."/>
        </authorList>
    </citation>
    <scope>NUCLEOTIDE SEQUENCE [LARGE SCALE GENOMIC DNA]</scope>
    <source>
        <strain evidence="6 7">CCMP1545</strain>
    </source>
</reference>
<dbReference type="RefSeq" id="XP_003061938.1">
    <property type="nucleotide sequence ID" value="XM_003061892.1"/>
</dbReference>
<dbReference type="GO" id="GO:0000226">
    <property type="term" value="P:microtubule cytoskeleton organization"/>
    <property type="evidence" value="ECO:0007669"/>
    <property type="project" value="TreeGrafter"/>
</dbReference>
<keyword evidence="1" id="KW-0436">Ligase</keyword>
<gene>
    <name evidence="6" type="ORF">MICPUCDRAFT_2514</name>
</gene>
<dbReference type="GeneID" id="9687378"/>
<dbReference type="OMA" id="FESTWAR"/>
<keyword evidence="7" id="KW-1185">Reference proteome</keyword>
<feature type="non-terminal residue" evidence="6">
    <location>
        <position position="322"/>
    </location>
</feature>
<dbReference type="eggNOG" id="KOG2157">
    <property type="taxonomic scope" value="Eukaryota"/>
</dbReference>
<dbReference type="Gene3D" id="3.30.470.20">
    <property type="entry name" value="ATP-grasp fold, B domain"/>
    <property type="match status" value="1"/>
</dbReference>
<dbReference type="OrthoDB" id="202825at2759"/>
<dbReference type="STRING" id="564608.C1N2U6"/>
<name>C1N2U6_MICPC</name>
<dbReference type="SUPFAM" id="SSF56059">
    <property type="entry name" value="Glutathione synthetase ATP-binding domain-like"/>
    <property type="match status" value="1"/>
</dbReference>
<evidence type="ECO:0000313" key="6">
    <source>
        <dbReference type="EMBL" id="EEH53650.1"/>
    </source>
</evidence>
<dbReference type="PANTHER" id="PTHR12241:SF145">
    <property type="entry name" value="TUBULIN POLYGLUTAMYLASE TTLL5"/>
    <property type="match status" value="1"/>
</dbReference>
<dbReference type="GO" id="GO:0036064">
    <property type="term" value="C:ciliary basal body"/>
    <property type="evidence" value="ECO:0007669"/>
    <property type="project" value="TreeGrafter"/>
</dbReference>
<evidence type="ECO:0000256" key="5">
    <source>
        <dbReference type="ARBA" id="ARBA00049274"/>
    </source>
</evidence>
<dbReference type="GO" id="GO:0005524">
    <property type="term" value="F:ATP binding"/>
    <property type="evidence" value="ECO:0007669"/>
    <property type="project" value="UniProtKB-KW"/>
</dbReference>
<organism evidence="7">
    <name type="scientific">Micromonas pusilla (strain CCMP1545)</name>
    <name type="common">Picoplanktonic green alga</name>
    <dbReference type="NCBI Taxonomy" id="564608"/>
    <lineage>
        <taxon>Eukaryota</taxon>
        <taxon>Viridiplantae</taxon>
        <taxon>Chlorophyta</taxon>
        <taxon>Mamiellophyceae</taxon>
        <taxon>Mamiellales</taxon>
        <taxon>Mamiellaceae</taxon>
        <taxon>Micromonas</taxon>
    </lineage>
</organism>
<evidence type="ECO:0000256" key="2">
    <source>
        <dbReference type="ARBA" id="ARBA00022741"/>
    </source>
</evidence>
<dbReference type="AlphaFoldDB" id="C1N2U6"/>
<dbReference type="GO" id="GO:0015631">
    <property type="term" value="F:tubulin binding"/>
    <property type="evidence" value="ECO:0007669"/>
    <property type="project" value="TreeGrafter"/>
</dbReference>
<dbReference type="GO" id="GO:0070740">
    <property type="term" value="F:tubulin-glutamic acid ligase activity"/>
    <property type="evidence" value="ECO:0007669"/>
    <property type="project" value="TreeGrafter"/>
</dbReference>
<sequence>VKAAFKTAGFRTVLNKASEGYNAVWNGCLKNEDLKRVNRYQRVNHFPGTWEVGRKDRLSRNIGKARRRTQGSDDFDIHPRSFVLPADSDDWRIECDRYPDGLYIIKPPASSRGRGIKMMRRPSDIKPDKDYLIQRYIRDPHLIDGYKYDIRVYVAVTCLDPLRVYAYREGLVRLATERYTNDGVDLNKRCMHLTNYSVNSKKEAFTMGETAEDDDVGFKWSLSALRRHFDDNGLDFESTWARMKDVIVKTMIAVESPMNTKSKMFVPDRRICYEIFGFDIMLDSRLTPWLIEVNTGPSLSAPSKLDMHVKHRMLANLFNLVG</sequence>
<dbReference type="PANTHER" id="PTHR12241">
    <property type="entry name" value="TUBULIN POLYGLUTAMYLASE"/>
    <property type="match status" value="1"/>
</dbReference>
<feature type="non-terminal residue" evidence="6">
    <location>
        <position position="1"/>
    </location>
</feature>
<accession>C1N2U6</accession>
<dbReference type="EMBL" id="GG663745">
    <property type="protein sequence ID" value="EEH53650.1"/>
    <property type="molecule type" value="Genomic_DNA"/>
</dbReference>
<dbReference type="PROSITE" id="PS51221">
    <property type="entry name" value="TTL"/>
    <property type="match status" value="1"/>
</dbReference>
<keyword evidence="3" id="KW-0067">ATP-binding</keyword>
<dbReference type="KEGG" id="mpp:MICPUCDRAFT_2514"/>
<comment type="catalytic activity">
    <reaction evidence="5">
        <text>L-glutamyl-[protein] + L-glutamate + ATP = gamma-L-glutamyl-L-glutamyl-[protein] + ADP + phosphate + H(+)</text>
        <dbReference type="Rhea" id="RHEA:60144"/>
        <dbReference type="Rhea" id="RHEA-COMP:10208"/>
        <dbReference type="Rhea" id="RHEA-COMP:15517"/>
        <dbReference type="ChEBI" id="CHEBI:15378"/>
        <dbReference type="ChEBI" id="CHEBI:29973"/>
        <dbReference type="ChEBI" id="CHEBI:29985"/>
        <dbReference type="ChEBI" id="CHEBI:30616"/>
        <dbReference type="ChEBI" id="CHEBI:43474"/>
        <dbReference type="ChEBI" id="CHEBI:143622"/>
        <dbReference type="ChEBI" id="CHEBI:456216"/>
    </reaction>
    <physiologicalReaction direction="left-to-right" evidence="5">
        <dbReference type="Rhea" id="RHEA:60145"/>
    </physiologicalReaction>
</comment>
<evidence type="ECO:0000313" key="7">
    <source>
        <dbReference type="Proteomes" id="UP000001876"/>
    </source>
</evidence>
<protein>
    <recommendedName>
        <fullName evidence="4">Tubulin--tyrosine ligase-like protein 5</fullName>
    </recommendedName>
</protein>